<dbReference type="KEGG" id="tpol:Mal48_15580"/>
<organism evidence="1 2">
    <name type="scientific">Thalassoglobus polymorphus</name>
    <dbReference type="NCBI Taxonomy" id="2527994"/>
    <lineage>
        <taxon>Bacteria</taxon>
        <taxon>Pseudomonadati</taxon>
        <taxon>Planctomycetota</taxon>
        <taxon>Planctomycetia</taxon>
        <taxon>Planctomycetales</taxon>
        <taxon>Planctomycetaceae</taxon>
        <taxon>Thalassoglobus</taxon>
    </lineage>
</organism>
<evidence type="ECO:0000313" key="2">
    <source>
        <dbReference type="Proteomes" id="UP000315724"/>
    </source>
</evidence>
<dbReference type="Proteomes" id="UP000315724">
    <property type="component" value="Chromosome"/>
</dbReference>
<dbReference type="AlphaFoldDB" id="A0A517QKZ5"/>
<keyword evidence="2" id="KW-1185">Reference proteome</keyword>
<name>A0A517QKZ5_9PLAN</name>
<reference evidence="1 2" key="1">
    <citation type="submission" date="2019-02" db="EMBL/GenBank/DDBJ databases">
        <title>Deep-cultivation of Planctomycetes and their phenomic and genomic characterization uncovers novel biology.</title>
        <authorList>
            <person name="Wiegand S."/>
            <person name="Jogler M."/>
            <person name="Boedeker C."/>
            <person name="Pinto D."/>
            <person name="Vollmers J."/>
            <person name="Rivas-Marin E."/>
            <person name="Kohn T."/>
            <person name="Peeters S.H."/>
            <person name="Heuer A."/>
            <person name="Rast P."/>
            <person name="Oberbeckmann S."/>
            <person name="Bunk B."/>
            <person name="Jeske O."/>
            <person name="Meyerdierks A."/>
            <person name="Storesund J.E."/>
            <person name="Kallscheuer N."/>
            <person name="Luecker S."/>
            <person name="Lage O.M."/>
            <person name="Pohl T."/>
            <person name="Merkel B.J."/>
            <person name="Hornburger P."/>
            <person name="Mueller R.-W."/>
            <person name="Bruemmer F."/>
            <person name="Labrenz M."/>
            <person name="Spormann A.M."/>
            <person name="Op den Camp H."/>
            <person name="Overmann J."/>
            <person name="Amann R."/>
            <person name="Jetten M.S.M."/>
            <person name="Mascher T."/>
            <person name="Medema M.H."/>
            <person name="Devos D.P."/>
            <person name="Kaster A.-K."/>
            <person name="Ovreas L."/>
            <person name="Rohde M."/>
            <person name="Galperin M.Y."/>
            <person name="Jogler C."/>
        </authorList>
    </citation>
    <scope>NUCLEOTIDE SEQUENCE [LARGE SCALE GENOMIC DNA]</scope>
    <source>
        <strain evidence="1 2">Mal48</strain>
    </source>
</reference>
<dbReference type="EMBL" id="CP036267">
    <property type="protein sequence ID" value="QDT32315.1"/>
    <property type="molecule type" value="Genomic_DNA"/>
</dbReference>
<sequence length="81" mass="9778">MRLAFRRLPFVSFHQRAILGAIMSPRLQKLGRADRPERRPARPWNLARNFTLELLGFLVFRNLPKSYQKVFSENRIKYYKK</sequence>
<protein>
    <submittedName>
        <fullName evidence="1">Uncharacterized protein</fullName>
    </submittedName>
</protein>
<proteinExistence type="predicted"/>
<accession>A0A517QKZ5</accession>
<evidence type="ECO:0000313" key="1">
    <source>
        <dbReference type="EMBL" id="QDT32315.1"/>
    </source>
</evidence>
<gene>
    <name evidence="1" type="ORF">Mal48_15580</name>
</gene>